<evidence type="ECO:0000259" key="15">
    <source>
        <dbReference type="PROSITE" id="PS51726"/>
    </source>
</evidence>
<dbReference type="InterPro" id="IPR036060">
    <property type="entry name" value="Znf_C2H2C_sf"/>
</dbReference>
<dbReference type="Proteomes" id="UP000283509">
    <property type="component" value="Unassembled WGS sequence"/>
</dbReference>
<feature type="compositionally biased region" description="Low complexity" evidence="14">
    <location>
        <begin position="305"/>
        <end position="318"/>
    </location>
</feature>
<evidence type="ECO:0000256" key="2">
    <source>
        <dbReference type="ARBA" id="ARBA00010107"/>
    </source>
</evidence>
<dbReference type="SUPFAM" id="SSF55729">
    <property type="entry name" value="Acyl-CoA N-acyltransferases (Nat)"/>
    <property type="match status" value="1"/>
</dbReference>
<evidence type="ECO:0000256" key="7">
    <source>
        <dbReference type="ARBA" id="ARBA00022833"/>
    </source>
</evidence>
<dbReference type="InterPro" id="IPR002717">
    <property type="entry name" value="HAT_MYST-type"/>
</dbReference>
<evidence type="ECO:0000256" key="9">
    <source>
        <dbReference type="ARBA" id="ARBA00022990"/>
    </source>
</evidence>
<dbReference type="Pfam" id="PF17772">
    <property type="entry name" value="zf-MYST"/>
    <property type="match status" value="1"/>
</dbReference>
<dbReference type="GO" id="GO:0003712">
    <property type="term" value="F:transcription coregulator activity"/>
    <property type="evidence" value="ECO:0007669"/>
    <property type="project" value="TreeGrafter"/>
</dbReference>
<protein>
    <recommendedName>
        <fullName evidence="3 13">Histone acetyltransferase</fullName>
        <ecNumber evidence="3 13">2.3.1.48</ecNumber>
    </recommendedName>
</protein>
<proteinExistence type="inferred from homology"/>
<keyword evidence="9" id="KW-0007">Acetylation</keyword>
<accession>A0A3R7N8S5</accession>
<dbReference type="GO" id="GO:0036409">
    <property type="term" value="C:histone H3-K14 acetyltransferase complex"/>
    <property type="evidence" value="ECO:0007669"/>
    <property type="project" value="TreeGrafter"/>
</dbReference>
<name>A0A3R7N8S5_PENVA</name>
<evidence type="ECO:0000256" key="1">
    <source>
        <dbReference type="ARBA" id="ARBA00004123"/>
    </source>
</evidence>
<dbReference type="Gene3D" id="4.10.320.30">
    <property type="match status" value="1"/>
</dbReference>
<feature type="compositionally biased region" description="Low complexity" evidence="14">
    <location>
        <begin position="101"/>
        <end position="129"/>
    </location>
</feature>
<dbReference type="GO" id="GO:0006357">
    <property type="term" value="P:regulation of transcription by RNA polymerase II"/>
    <property type="evidence" value="ECO:0007669"/>
    <property type="project" value="TreeGrafter"/>
</dbReference>
<dbReference type="PANTHER" id="PTHR10615:SF161">
    <property type="entry name" value="HISTONE ACETYLTRANSFERASE KAT7"/>
    <property type="match status" value="1"/>
</dbReference>
<feature type="compositionally biased region" description="Acidic residues" evidence="14">
    <location>
        <begin position="246"/>
        <end position="262"/>
    </location>
</feature>
<reference evidence="16 17" key="1">
    <citation type="submission" date="2018-04" db="EMBL/GenBank/DDBJ databases">
        <authorList>
            <person name="Zhang X."/>
            <person name="Yuan J."/>
            <person name="Li F."/>
            <person name="Xiang J."/>
        </authorList>
    </citation>
    <scope>NUCLEOTIDE SEQUENCE [LARGE SCALE GENOMIC DNA]</scope>
    <source>
        <tissue evidence="16">Muscle</tissue>
    </source>
</reference>
<dbReference type="PANTHER" id="PTHR10615">
    <property type="entry name" value="HISTONE ACETYLTRANSFERASE"/>
    <property type="match status" value="1"/>
</dbReference>
<keyword evidence="17" id="KW-1185">Reference proteome</keyword>
<feature type="compositionally biased region" description="Pro residues" evidence="14">
    <location>
        <begin position="34"/>
        <end position="43"/>
    </location>
</feature>
<keyword evidence="10" id="KW-0805">Transcription regulation</keyword>
<feature type="compositionally biased region" description="Basic and acidic residues" evidence="14">
    <location>
        <begin position="184"/>
        <end position="193"/>
    </location>
</feature>
<dbReference type="GO" id="GO:0003682">
    <property type="term" value="F:chromatin binding"/>
    <property type="evidence" value="ECO:0007669"/>
    <property type="project" value="TreeGrafter"/>
</dbReference>
<gene>
    <name evidence="16" type="ORF">C7M84_000915</name>
</gene>
<keyword evidence="4" id="KW-0808">Transferase</keyword>
<keyword evidence="11" id="KW-0804">Transcription</keyword>
<keyword evidence="7" id="KW-0862">Zinc</keyword>
<evidence type="ECO:0000256" key="11">
    <source>
        <dbReference type="ARBA" id="ARBA00023163"/>
    </source>
</evidence>
<dbReference type="GO" id="GO:0010484">
    <property type="term" value="F:histone H3 acetyltransferase activity"/>
    <property type="evidence" value="ECO:0007669"/>
    <property type="project" value="TreeGrafter"/>
</dbReference>
<feature type="compositionally biased region" description="Polar residues" evidence="14">
    <location>
        <begin position="400"/>
        <end position="417"/>
    </location>
</feature>
<dbReference type="SUPFAM" id="SSF103637">
    <property type="entry name" value="CCHHC domain"/>
    <property type="match status" value="1"/>
</dbReference>
<feature type="region of interest" description="Disordered" evidence="14">
    <location>
        <begin position="1"/>
        <end position="334"/>
    </location>
</feature>
<evidence type="ECO:0000256" key="4">
    <source>
        <dbReference type="ARBA" id="ARBA00022679"/>
    </source>
</evidence>
<dbReference type="GO" id="GO:0016853">
    <property type="term" value="F:isomerase activity"/>
    <property type="evidence" value="ECO:0007669"/>
    <property type="project" value="UniProtKB-KW"/>
</dbReference>
<evidence type="ECO:0000313" key="16">
    <source>
        <dbReference type="EMBL" id="ROT80336.1"/>
    </source>
</evidence>
<keyword evidence="8" id="KW-0156">Chromatin regulator</keyword>
<organism evidence="16 17">
    <name type="scientific">Penaeus vannamei</name>
    <name type="common">Whiteleg shrimp</name>
    <name type="synonym">Litopenaeus vannamei</name>
    <dbReference type="NCBI Taxonomy" id="6689"/>
    <lineage>
        <taxon>Eukaryota</taxon>
        <taxon>Metazoa</taxon>
        <taxon>Ecdysozoa</taxon>
        <taxon>Arthropoda</taxon>
        <taxon>Crustacea</taxon>
        <taxon>Multicrustacea</taxon>
        <taxon>Malacostraca</taxon>
        <taxon>Eumalacostraca</taxon>
        <taxon>Eucarida</taxon>
        <taxon>Decapoda</taxon>
        <taxon>Dendrobranchiata</taxon>
        <taxon>Penaeoidea</taxon>
        <taxon>Penaeidae</taxon>
        <taxon>Penaeus</taxon>
    </lineage>
</organism>
<dbReference type="Gene3D" id="3.30.60.60">
    <property type="entry name" value="N-acetyl transferase-like"/>
    <property type="match status" value="1"/>
</dbReference>
<evidence type="ECO:0000256" key="14">
    <source>
        <dbReference type="SAM" id="MobiDB-lite"/>
    </source>
</evidence>
<sequence length="624" mass="69599">MCCRSRARSRAASTDRDSPQKPSIPTQAPKGGKEPPPAKPPQTRPHTRGSSESEPDIGTAPSKRGPKTSATTVPKSSAVPPPGNQRKNGPKPAARPQQAATQKPPNKTQQQKVSGSNATAQQKKTAQSKKTIENSTDSESEAKKPVPKKAAQSKSQPKPQSKPQPKSTASQKAIVHQRKGTTKVVEKSSEKSSESSTNSSSASSESDSDSSSDSSASVKSSDKPVVAQIVRRKSQTKSTPATTESEKEEEEEEEEEDEDEEDTPRKHITRSSSVRTKRGSLLGIQKGTESDSENNGKVRRGARNGGPKKPAGPPSKSGARAKTKKPIPLDILENIPLPPIENRKCPVEGCDSTGHLGGLYEKHFSVEACPVFHNITKEESKMNRQIREAEMKEREKATQAVGNKSPRNGPNSEQRNYCNKIRDSRDKLSEPRPGEDEMADRDRQPSLRGFTPEWDLKLFLEAQSAASEKIEDDLRGLPDTKGIRYIEMGRYEMEAWYQSQYPDDYNQQPKIYICEFCLKYMRSKTILSRHAAKCVWKHPPGDEIYRKDKLSVWEVDGKKYKIYCQNLCLLAMLFLDHKTLYYDVEPFLFYIMTQADGEGCHIIGYFSKVSETLFIFFFFYRIVL</sequence>
<dbReference type="GO" id="GO:0010485">
    <property type="term" value="F:histone H4 acetyltransferase activity"/>
    <property type="evidence" value="ECO:0007669"/>
    <property type="project" value="TreeGrafter"/>
</dbReference>
<comment type="catalytic activity">
    <reaction evidence="13">
        <text>L-lysyl-[protein] + acetyl-CoA = N(6)-acetyl-L-lysyl-[protein] + CoA + H(+)</text>
        <dbReference type="Rhea" id="RHEA:45948"/>
        <dbReference type="Rhea" id="RHEA-COMP:9752"/>
        <dbReference type="Rhea" id="RHEA-COMP:10731"/>
        <dbReference type="ChEBI" id="CHEBI:15378"/>
        <dbReference type="ChEBI" id="CHEBI:29969"/>
        <dbReference type="ChEBI" id="CHEBI:57287"/>
        <dbReference type="ChEBI" id="CHEBI:57288"/>
        <dbReference type="ChEBI" id="CHEBI:61930"/>
        <dbReference type="EC" id="2.3.1.48"/>
    </reaction>
</comment>
<dbReference type="InterPro" id="IPR050603">
    <property type="entry name" value="MYST_HAT"/>
</dbReference>
<dbReference type="GO" id="GO:0008270">
    <property type="term" value="F:zinc ion binding"/>
    <property type="evidence" value="ECO:0007669"/>
    <property type="project" value="UniProtKB-KW"/>
</dbReference>
<evidence type="ECO:0000256" key="5">
    <source>
        <dbReference type="ARBA" id="ARBA00022723"/>
    </source>
</evidence>
<evidence type="ECO:0000256" key="3">
    <source>
        <dbReference type="ARBA" id="ARBA00013184"/>
    </source>
</evidence>
<keyword evidence="12 13" id="KW-0539">Nucleus</keyword>
<evidence type="ECO:0000256" key="8">
    <source>
        <dbReference type="ARBA" id="ARBA00022853"/>
    </source>
</evidence>
<feature type="compositionally biased region" description="Low complexity" evidence="14">
    <location>
        <begin position="148"/>
        <end position="172"/>
    </location>
</feature>
<dbReference type="PROSITE" id="PS51726">
    <property type="entry name" value="MYST_HAT"/>
    <property type="match status" value="1"/>
</dbReference>
<feature type="region of interest" description="Disordered" evidence="14">
    <location>
        <begin position="390"/>
        <end position="448"/>
    </location>
</feature>
<dbReference type="Gene3D" id="3.40.630.30">
    <property type="match status" value="1"/>
</dbReference>
<evidence type="ECO:0000313" key="17">
    <source>
        <dbReference type="Proteomes" id="UP000283509"/>
    </source>
</evidence>
<comment type="caution">
    <text evidence="16">The sequence shown here is derived from an EMBL/GenBank/DDBJ whole genome shotgun (WGS) entry which is preliminary data.</text>
</comment>
<dbReference type="Pfam" id="PF01530">
    <property type="entry name" value="zf-C2HC"/>
    <property type="match status" value="1"/>
</dbReference>
<comment type="subcellular location">
    <subcellularLocation>
        <location evidence="1 13">Nucleus</location>
    </subcellularLocation>
</comment>
<evidence type="ECO:0000256" key="6">
    <source>
        <dbReference type="ARBA" id="ARBA00022771"/>
    </source>
</evidence>
<evidence type="ECO:0000256" key="10">
    <source>
        <dbReference type="ARBA" id="ARBA00023015"/>
    </source>
</evidence>
<dbReference type="InterPro" id="IPR002515">
    <property type="entry name" value="Znf_C2H2C"/>
</dbReference>
<dbReference type="OrthoDB" id="787137at2759"/>
<dbReference type="EC" id="2.3.1.48" evidence="3 13"/>
<dbReference type="InterPro" id="IPR040706">
    <property type="entry name" value="Zf-MYST"/>
</dbReference>
<keyword evidence="6" id="KW-0863">Zinc-finger</keyword>
<evidence type="ECO:0000256" key="13">
    <source>
        <dbReference type="RuleBase" id="RU361211"/>
    </source>
</evidence>
<feature type="domain" description="MYST-type HAT" evidence="15">
    <location>
        <begin position="478"/>
        <end position="624"/>
    </location>
</feature>
<dbReference type="EMBL" id="QCYY01001128">
    <property type="protein sequence ID" value="ROT80336.1"/>
    <property type="molecule type" value="Genomic_DNA"/>
</dbReference>
<reference evidence="16 17" key="2">
    <citation type="submission" date="2019-01" db="EMBL/GenBank/DDBJ databases">
        <title>The decoding of complex shrimp genome reveals the adaptation for benthos swimmer, frequently molting mechanism and breeding impact on genome.</title>
        <authorList>
            <person name="Sun Y."/>
            <person name="Gao Y."/>
            <person name="Yu Y."/>
        </authorList>
    </citation>
    <scope>NUCLEOTIDE SEQUENCE [LARGE SCALE GENOMIC DNA]</scope>
    <source>
        <tissue evidence="16">Muscle</tissue>
    </source>
</reference>
<dbReference type="STRING" id="6689.A0A3R7N8S5"/>
<dbReference type="Pfam" id="PF01853">
    <property type="entry name" value="MOZ_SAS"/>
    <property type="match status" value="1"/>
</dbReference>
<keyword evidence="5" id="KW-0479">Metal-binding</keyword>
<dbReference type="AlphaFoldDB" id="A0A3R7N8S5"/>
<keyword evidence="16" id="KW-0413">Isomerase</keyword>
<feature type="compositionally biased region" description="Basic and acidic residues" evidence="14">
    <location>
        <begin position="420"/>
        <end position="445"/>
    </location>
</feature>
<comment type="similarity">
    <text evidence="2 13">Belongs to the MYST (SAS/MOZ) family.</text>
</comment>
<evidence type="ECO:0000256" key="12">
    <source>
        <dbReference type="ARBA" id="ARBA00023242"/>
    </source>
</evidence>
<dbReference type="InterPro" id="IPR016181">
    <property type="entry name" value="Acyl_CoA_acyltransferase"/>
</dbReference>
<dbReference type="FunFam" id="3.30.60.60:FF:000001">
    <property type="entry name" value="Histone acetyltransferase"/>
    <property type="match status" value="1"/>
</dbReference>
<feature type="compositionally biased region" description="Low complexity" evidence="14">
    <location>
        <begin position="194"/>
        <end position="219"/>
    </location>
</feature>
<dbReference type="PROSITE" id="PS51802">
    <property type="entry name" value="ZF_CCHHC"/>
    <property type="match status" value="1"/>
</dbReference>